<feature type="domain" description="Transposase IS200-like" evidence="1">
    <location>
        <begin position="9"/>
        <end position="137"/>
    </location>
</feature>
<evidence type="ECO:0000259" key="1">
    <source>
        <dbReference type="SMART" id="SM01321"/>
    </source>
</evidence>
<dbReference type="OrthoDB" id="277009at2"/>
<dbReference type="SUPFAM" id="SSF143422">
    <property type="entry name" value="Transposase IS200-like"/>
    <property type="match status" value="1"/>
</dbReference>
<gene>
    <name evidence="2" type="ORF">DTL42_07615</name>
</gene>
<dbReference type="EMBL" id="QPEX01000011">
    <property type="protein sequence ID" value="RCS52696.1"/>
    <property type="molecule type" value="Genomic_DNA"/>
</dbReference>
<dbReference type="InterPro" id="IPR002686">
    <property type="entry name" value="Transposase_17"/>
</dbReference>
<accession>A0A368KST7</accession>
<dbReference type="Gene3D" id="3.30.70.1290">
    <property type="entry name" value="Transposase IS200-like"/>
    <property type="match status" value="1"/>
</dbReference>
<comment type="caution">
    <text evidence="2">The sequence shown here is derived from an EMBL/GenBank/DDBJ whole genome shotgun (WGS) entry which is preliminary data.</text>
</comment>
<dbReference type="InterPro" id="IPR036515">
    <property type="entry name" value="Transposase_17_sf"/>
</dbReference>
<protein>
    <submittedName>
        <fullName evidence="2">Transposase</fullName>
    </submittedName>
</protein>
<sequence>MPNYRRARVPGGMYFFTLVTENRAPIFRDSTYVRLLGKLLREAKQRWPFRVEAMVLLPDHLHAVWGLPRGDDRYSLRWGWIKKEFSREYLRLGGKQQATSRSRRRNRRFGVWQRRFWEHTVQDEDEYRAYLDYIHWNPAKHGHALAPGEWPHSTFNRWVEAGLYEPDWGRLPPDEQRWQKLPIGE</sequence>
<proteinExistence type="predicted"/>
<dbReference type="Proteomes" id="UP000253562">
    <property type="component" value="Unassembled WGS sequence"/>
</dbReference>
<evidence type="ECO:0000313" key="3">
    <source>
        <dbReference type="Proteomes" id="UP000253562"/>
    </source>
</evidence>
<dbReference type="PANTHER" id="PTHR36966">
    <property type="entry name" value="REP-ASSOCIATED TYROSINE TRANSPOSASE"/>
    <property type="match status" value="1"/>
</dbReference>
<dbReference type="GO" id="GO:0043565">
    <property type="term" value="F:sequence-specific DNA binding"/>
    <property type="evidence" value="ECO:0007669"/>
    <property type="project" value="TreeGrafter"/>
</dbReference>
<name>A0A368KST7_9BACT</name>
<organism evidence="2 3">
    <name type="scientific">Bremerella cremea</name>
    <dbReference type="NCBI Taxonomy" id="1031537"/>
    <lineage>
        <taxon>Bacteria</taxon>
        <taxon>Pseudomonadati</taxon>
        <taxon>Planctomycetota</taxon>
        <taxon>Planctomycetia</taxon>
        <taxon>Pirellulales</taxon>
        <taxon>Pirellulaceae</taxon>
        <taxon>Bremerella</taxon>
    </lineage>
</organism>
<dbReference type="GO" id="GO:0004803">
    <property type="term" value="F:transposase activity"/>
    <property type="evidence" value="ECO:0007669"/>
    <property type="project" value="InterPro"/>
</dbReference>
<dbReference type="AlphaFoldDB" id="A0A368KST7"/>
<dbReference type="NCBIfam" id="NF047646">
    <property type="entry name" value="REP_Tyr_transpos"/>
    <property type="match status" value="1"/>
</dbReference>
<dbReference type="GO" id="GO:0006313">
    <property type="term" value="P:DNA transposition"/>
    <property type="evidence" value="ECO:0007669"/>
    <property type="project" value="InterPro"/>
</dbReference>
<reference evidence="2 3" key="1">
    <citation type="submission" date="2018-07" db="EMBL/GenBank/DDBJ databases">
        <title>Comparative genomes isolates from brazilian mangrove.</title>
        <authorList>
            <person name="De Araujo J.E."/>
            <person name="Taketani R.G."/>
            <person name="Silva M.C.P."/>
            <person name="Lourenco M.V."/>
            <person name="Oliveira V.M."/>
            <person name="Andreote F.D."/>
        </authorList>
    </citation>
    <scope>NUCLEOTIDE SEQUENCE [LARGE SCALE GENOMIC DNA]</scope>
    <source>
        <strain evidence="2 3">HEX PRIS-MGV</strain>
    </source>
</reference>
<dbReference type="RefSeq" id="WP_114368122.1">
    <property type="nucleotide sequence ID" value="NZ_QPEX01000011.1"/>
</dbReference>
<dbReference type="SMART" id="SM01321">
    <property type="entry name" value="Y1_Tnp"/>
    <property type="match status" value="1"/>
</dbReference>
<dbReference type="PANTHER" id="PTHR36966:SF1">
    <property type="entry name" value="REP-ASSOCIATED TYROSINE TRANSPOSASE"/>
    <property type="match status" value="1"/>
</dbReference>
<dbReference type="InterPro" id="IPR052715">
    <property type="entry name" value="RAYT_transposase"/>
</dbReference>
<evidence type="ECO:0000313" key="2">
    <source>
        <dbReference type="EMBL" id="RCS52696.1"/>
    </source>
</evidence>
<dbReference type="Pfam" id="PF01797">
    <property type="entry name" value="Y1_Tnp"/>
    <property type="match status" value="1"/>
</dbReference>